<accession>A0A7X1FAV8</accession>
<dbReference type="InterPro" id="IPR010093">
    <property type="entry name" value="SinI_DNA-bd"/>
</dbReference>
<evidence type="ECO:0000313" key="2">
    <source>
        <dbReference type="EMBL" id="MBC2653610.1"/>
    </source>
</evidence>
<dbReference type="InterPro" id="IPR041657">
    <property type="entry name" value="HTH_17"/>
</dbReference>
<comment type="caution">
    <text evidence="2">The sequence shown here is derived from an EMBL/GenBank/DDBJ whole genome shotgun (WGS) entry which is preliminary data.</text>
</comment>
<evidence type="ECO:0000313" key="3">
    <source>
        <dbReference type="Proteomes" id="UP000520156"/>
    </source>
</evidence>
<dbReference type="EMBL" id="JACLAU010000061">
    <property type="protein sequence ID" value="MBC2653610.1"/>
    <property type="molecule type" value="Genomic_DNA"/>
</dbReference>
<dbReference type="NCBIfam" id="TIGR01764">
    <property type="entry name" value="excise"/>
    <property type="match status" value="1"/>
</dbReference>
<organism evidence="2 3">
    <name type="scientific">Novosphingobium aerophilum</name>
    <dbReference type="NCBI Taxonomy" id="2839843"/>
    <lineage>
        <taxon>Bacteria</taxon>
        <taxon>Pseudomonadati</taxon>
        <taxon>Pseudomonadota</taxon>
        <taxon>Alphaproteobacteria</taxon>
        <taxon>Sphingomonadales</taxon>
        <taxon>Sphingomonadaceae</taxon>
        <taxon>Novosphingobium</taxon>
    </lineage>
</organism>
<feature type="domain" description="Helix-turn-helix" evidence="1">
    <location>
        <begin position="111"/>
        <end position="155"/>
    </location>
</feature>
<name>A0A7X1FAV8_9SPHN</name>
<keyword evidence="3" id="KW-1185">Reference proteome</keyword>
<dbReference type="GO" id="GO:0003677">
    <property type="term" value="F:DNA binding"/>
    <property type="evidence" value="ECO:0007669"/>
    <property type="project" value="InterPro"/>
</dbReference>
<dbReference type="Proteomes" id="UP000520156">
    <property type="component" value="Unassembled WGS sequence"/>
</dbReference>
<dbReference type="AlphaFoldDB" id="A0A7X1FAV8"/>
<gene>
    <name evidence="2" type="ORF">H7F49_18165</name>
</gene>
<reference evidence="2 3" key="1">
    <citation type="submission" date="2020-08" db="EMBL/GenBank/DDBJ databases">
        <title>The genome sequence of Novosphingobium flavum 4Y4.</title>
        <authorList>
            <person name="Liu Y."/>
        </authorList>
    </citation>
    <scope>NUCLEOTIDE SEQUENCE [LARGE SCALE GENOMIC DNA]</scope>
    <source>
        <strain evidence="2 3">4Y4</strain>
    </source>
</reference>
<sequence>MQPTLPIVSAWPALLGTDTACLYLSLERRQFERLAERWRITPVDTGENTTLWRRTDLDVLIKRLPASALSPVAQPVPTVKLDRATVEQIVDALATRLGSRHPAATPFTPQFLSIRDTCLRLGLSRSTINRMIAEGKLRVRRFGTRTLVTVESIEAMTG</sequence>
<dbReference type="Pfam" id="PF12728">
    <property type="entry name" value="HTH_17"/>
    <property type="match status" value="1"/>
</dbReference>
<dbReference type="RefSeq" id="WP_185684982.1">
    <property type="nucleotide sequence ID" value="NZ_JACLAU010000061.1"/>
</dbReference>
<evidence type="ECO:0000259" key="1">
    <source>
        <dbReference type="Pfam" id="PF12728"/>
    </source>
</evidence>
<proteinExistence type="predicted"/>
<protein>
    <submittedName>
        <fullName evidence="2">Helix-turn-helix domain-containing protein</fullName>
    </submittedName>
</protein>